<evidence type="ECO:0000313" key="7">
    <source>
        <dbReference type="Proteomes" id="UP000663828"/>
    </source>
</evidence>
<evidence type="ECO:0000256" key="3">
    <source>
        <dbReference type="ARBA" id="ARBA00022833"/>
    </source>
</evidence>
<evidence type="ECO:0000259" key="4">
    <source>
        <dbReference type="Pfam" id="PF04500"/>
    </source>
</evidence>
<dbReference type="Pfam" id="PF10551">
    <property type="entry name" value="MULE"/>
    <property type="match status" value="1"/>
</dbReference>
<dbReference type="PANTHER" id="PTHR47160:SF10">
    <property type="entry name" value="MULE TRANSPOSASE DOMAIN-CONTAINING PROTEIN"/>
    <property type="match status" value="1"/>
</dbReference>
<accession>A0A815PF05</accession>
<keyword evidence="1" id="KW-0479">Metal-binding</keyword>
<dbReference type="InterPro" id="IPR007588">
    <property type="entry name" value="Znf_FLYWCH"/>
</dbReference>
<evidence type="ECO:0000256" key="2">
    <source>
        <dbReference type="ARBA" id="ARBA00022771"/>
    </source>
</evidence>
<keyword evidence="3" id="KW-0862">Zinc</keyword>
<evidence type="ECO:0000259" key="5">
    <source>
        <dbReference type="Pfam" id="PF10551"/>
    </source>
</evidence>
<dbReference type="EMBL" id="CAJNOR010003791">
    <property type="protein sequence ID" value="CAF1448031.1"/>
    <property type="molecule type" value="Genomic_DNA"/>
</dbReference>
<keyword evidence="7" id="KW-1185">Reference proteome</keyword>
<dbReference type="Proteomes" id="UP000663828">
    <property type="component" value="Unassembled WGS sequence"/>
</dbReference>
<dbReference type="InterPro" id="IPR018289">
    <property type="entry name" value="MULE_transposase_dom"/>
</dbReference>
<evidence type="ECO:0000313" key="6">
    <source>
        <dbReference type="EMBL" id="CAF1448031.1"/>
    </source>
</evidence>
<gene>
    <name evidence="6" type="ORF">XAT740_LOCUS36706</name>
</gene>
<feature type="domain" description="MULE transposase" evidence="5">
    <location>
        <begin position="212"/>
        <end position="278"/>
    </location>
</feature>
<name>A0A815PF05_ADIRI</name>
<dbReference type="GO" id="GO:0008270">
    <property type="term" value="F:zinc ion binding"/>
    <property type="evidence" value="ECO:0007669"/>
    <property type="project" value="UniProtKB-KW"/>
</dbReference>
<evidence type="ECO:0000256" key="1">
    <source>
        <dbReference type="ARBA" id="ARBA00022723"/>
    </source>
</evidence>
<dbReference type="Gene3D" id="2.20.25.240">
    <property type="match status" value="1"/>
</dbReference>
<proteinExistence type="predicted"/>
<comment type="caution">
    <text evidence="6">The sequence shown here is derived from an EMBL/GenBank/DDBJ whole genome shotgun (WGS) entry which is preliminary data.</text>
</comment>
<organism evidence="6 7">
    <name type="scientific">Adineta ricciae</name>
    <name type="common">Rotifer</name>
    <dbReference type="NCBI Taxonomy" id="249248"/>
    <lineage>
        <taxon>Eukaryota</taxon>
        <taxon>Metazoa</taxon>
        <taxon>Spiralia</taxon>
        <taxon>Gnathifera</taxon>
        <taxon>Rotifera</taxon>
        <taxon>Eurotatoria</taxon>
        <taxon>Bdelloidea</taxon>
        <taxon>Adinetida</taxon>
        <taxon>Adinetidae</taxon>
        <taxon>Adineta</taxon>
    </lineage>
</organism>
<keyword evidence="2" id="KW-0863">Zinc-finger</keyword>
<feature type="domain" description="FLYWCH-type" evidence="4">
    <location>
        <begin position="4"/>
        <end position="56"/>
    </location>
</feature>
<dbReference type="AlphaFoldDB" id="A0A815PF05"/>
<evidence type="ECO:0008006" key="8">
    <source>
        <dbReference type="Google" id="ProtNLM"/>
    </source>
</evidence>
<reference evidence="6" key="1">
    <citation type="submission" date="2021-02" db="EMBL/GenBank/DDBJ databases">
        <authorList>
            <person name="Nowell W R."/>
        </authorList>
    </citation>
    <scope>NUCLEOTIDE SEQUENCE</scope>
</reference>
<dbReference type="PANTHER" id="PTHR47160">
    <property type="entry name" value="PUTATIVE-RELATED"/>
    <property type="match status" value="1"/>
</dbReference>
<sequence>MSIIKSSKNQDKLLLDGFSYRRSNNSQSIWRCCKNKCAGRVRFEGGKYTETTAHVHAPNLEENISLEFKSNITDRATASHDPPRRIIHQALLKINKTNGAAVPSYTSSQRTIERKQKRQDLPLPTPISFSDICIPDELRITNNGDRFLLYDNGDANHRVIILSSDNDLDCLSNSEHWHCDGTFKIRLMIIIHIEICPKIFNQLYTIHGCLLGRGLPLVYCSIYAQSEAVYGEIFEVILKHLSQRPKSITIDFEKAVENVIKQQLPMTTVNYCFFHMKQALWKRITGLDLQQLFLDDAEVRDSLKNFACLTLVPEASVIVEFERVQAVAPESINEFIDYFEDNYIGRLIHNQLPRTINSSEGWHRAIQHSARSHPTIYESIKDLQVEQLQAGRVKPRRRAKYERLDKQLQQLVSSFHAQMSGAQLSGHNTTDLANLLVSFWVDAGKEQHARIRLGSRSERNQCVVFLGKTLVKSDKYWIDMCSRKRQSTLITLNSLLL</sequence>
<protein>
    <recommendedName>
        <fullName evidence="8">MULE transposase domain-containing protein</fullName>
    </recommendedName>
</protein>
<dbReference type="Pfam" id="PF04500">
    <property type="entry name" value="FLYWCH"/>
    <property type="match status" value="1"/>
</dbReference>